<accession>A0ABN9WLY6</accession>
<evidence type="ECO:0000256" key="3">
    <source>
        <dbReference type="PROSITE-ProRule" id="PRU00235"/>
    </source>
</evidence>
<feature type="repeat" description="RCC1" evidence="3">
    <location>
        <begin position="1279"/>
        <end position="1319"/>
    </location>
</feature>
<feature type="repeat" description="RCC1" evidence="3">
    <location>
        <begin position="974"/>
        <end position="1014"/>
    </location>
</feature>
<feature type="repeat" description="RCC1" evidence="3">
    <location>
        <begin position="1097"/>
        <end position="1137"/>
    </location>
</feature>
<feature type="region of interest" description="Disordered" evidence="4">
    <location>
        <begin position="528"/>
        <end position="559"/>
    </location>
</feature>
<name>A0ABN9WLY6_9DINO</name>
<evidence type="ECO:0000259" key="5">
    <source>
        <dbReference type="PROSITE" id="PS50089"/>
    </source>
</evidence>
<feature type="repeat" description="RCC1" evidence="3">
    <location>
        <begin position="2895"/>
        <end position="2935"/>
    </location>
</feature>
<keyword evidence="2" id="KW-0862">Zinc</keyword>
<dbReference type="PROSITE" id="PS50012">
    <property type="entry name" value="RCC1_3"/>
    <property type="match status" value="10"/>
</dbReference>
<feature type="repeat" description="RCC1" evidence="3">
    <location>
        <begin position="2443"/>
        <end position="2483"/>
    </location>
</feature>
<dbReference type="Proteomes" id="UP001189429">
    <property type="component" value="Unassembled WGS sequence"/>
</dbReference>
<dbReference type="SUPFAM" id="SSF57850">
    <property type="entry name" value="RING/U-box"/>
    <property type="match status" value="1"/>
</dbReference>
<dbReference type="PANTHER" id="PTHR45622">
    <property type="entry name" value="UBIQUITIN-PROTEIN LIGASE E3A-RELATED"/>
    <property type="match status" value="1"/>
</dbReference>
<dbReference type="Gene3D" id="2.130.10.30">
    <property type="entry name" value="Regulator of chromosome condensation 1/beta-lactamase-inhibitor protein II"/>
    <property type="match status" value="11"/>
</dbReference>
<dbReference type="SUPFAM" id="SSF50985">
    <property type="entry name" value="RCC1/BLIP-II"/>
    <property type="match status" value="6"/>
</dbReference>
<feature type="repeat" description="RCC1" evidence="3">
    <location>
        <begin position="1485"/>
        <end position="1525"/>
    </location>
</feature>
<feature type="region of interest" description="Disordered" evidence="4">
    <location>
        <begin position="1920"/>
        <end position="1943"/>
    </location>
</feature>
<evidence type="ECO:0000256" key="4">
    <source>
        <dbReference type="SAM" id="MobiDB-lite"/>
    </source>
</evidence>
<feature type="repeat" description="RCC1" evidence="3">
    <location>
        <begin position="2607"/>
        <end position="2647"/>
    </location>
</feature>
<reference evidence="6" key="1">
    <citation type="submission" date="2023-10" db="EMBL/GenBank/DDBJ databases">
        <authorList>
            <person name="Chen Y."/>
            <person name="Shah S."/>
            <person name="Dougan E. K."/>
            <person name="Thang M."/>
            <person name="Chan C."/>
        </authorList>
    </citation>
    <scope>NUCLEOTIDE SEQUENCE [LARGE SCALE GENOMIC DNA]</scope>
</reference>
<evidence type="ECO:0000256" key="1">
    <source>
        <dbReference type="ARBA" id="ARBA00022737"/>
    </source>
</evidence>
<dbReference type="InterPro" id="IPR009091">
    <property type="entry name" value="RCC1/BLIP-II"/>
</dbReference>
<dbReference type="PROSITE" id="PS00626">
    <property type="entry name" value="RCC1_2"/>
    <property type="match status" value="12"/>
</dbReference>
<evidence type="ECO:0000256" key="2">
    <source>
        <dbReference type="PROSITE-ProRule" id="PRU00175"/>
    </source>
</evidence>
<keyword evidence="1" id="KW-0677">Repeat</keyword>
<dbReference type="InterPro" id="IPR001841">
    <property type="entry name" value="Znf_RING"/>
</dbReference>
<feature type="repeat" description="RCC1" evidence="3">
    <location>
        <begin position="345"/>
        <end position="385"/>
    </location>
</feature>
<sequence length="3047" mass="318894">RRPRGDAAAAPPAATAEAMLRRGRRPGRCEDCLVPEASDGDASSTSAGGSEDTEACAICFEVQPTVPLPCSCRVSYCARCWDRSLANSVLQCGVAQCPTCRCSFRVDFDEDRGLVLHPATEGTSKHEWRAQLYNKARPAQIGLLKSYGAAPAAKEVQPQCVCGAPLERIADRDRIVRMLEDTDAEWRSKISGDSEELVRRLLSRTLVTCDLCEDWAGIFRMLAAGEIHTVLLRSDGTAVARGGNHSGQCDLPALPAGLTYSQVAAGWPHTVLLRSDGTAVARGSNDLGQCDLPALPAGLTYTQVAAGDRHTVLLRSDGTAVARGWNAFGQCDLPALPAGLTESDGTAVARGDNDHGQCDLPALPAGLTYTQVAAGWSHTVLLRSDGTAVACGWNAFGQSDLPALSAGLTYTQVAPRGRHTVLLRSDGTAVARGDNDHGQCDLPALPAGLTYTQVSLDGRSMVFVTIVRGCFLRMQDQGGAHRWPRRDIHPARAVHRAGRLGPGAWRVEAILPGGRPLSAAAEETVAGPVPQNRFHGTGSTGPVPQDRYHRTGSISPVPQDCRFHRTGSTGLLEALGRIARGAGLDIGDGGQGTQLVSIAFAEIAGSGDATRAAQGAGVHAWPAGTSSLCQPAPHGAGPRAGPDHYALESYTVLLRSDGTAVARGWNAFGQSDLPALPAGLTYSQVAAGGSHTVLLRSDGTAVARGSNADGRCDLPALPAGLTYSQVAAGGRHAVLLRSDGTAVACGWNDDGQCDLPALPAGLTYTAHLLPALLLQVSLDGGSMVFVTIGGVERCRIRAAPTARLADIHLQLVAEHRAGRLGPGAWRVEAILPGGRPLSAAAEETVAGPVPQNRFHKPGSTGLQVPQDRFHRNGSTEMLAAGDGHTVLLRSDGTAVARGDNHAGQCDLPALPAGLTYSQVAAGGCHTVLLRSDGTAVARGSNADGRCDLPALPAGLTYSQVAAGWPHTVLLRSDGTAVARGSNDFGQCDLPALPAGLTYTQVAAGGRHTVLLRSDGTAVACGWNADGQSDLPALPAGLTYTQVAAGWRHTVLLRSDGTAVACGDNRAGQCDLPALPACLTYTQVAAAHGHTVLLRSDGTVVACGWNQYGQCDLPALPAGLTYTQVAAGGIHTVLLRSDGTAVACGWIHGQCDLLALSAGLTFTVHLLPALLLQVSLDGGSLVFVTIGGVERCRIRAAPTARLVRPGAAERLRLELLGARGQARQDSGAHTLESLAPVRSGCSQKLRLAEAEGPARVAEPPGNLVMLAAGGSHAVLLRSDGTAVACGDNHDGQCDLPALPAGLTYTQVAAGGSHTVLLRSDGTAVACGSNFCGQCDLPALPAGLTYTQVAAGEQHAVLLRSDGTAVACGDNRAGQCDLPAQPAGLTYTQVAAGGSHMVLLRSDGTAVACGGNHAGQCDLPALPASLTYTQVATGRNHHTVLLRSDGTAVACGDNRAGQCDLPALPACLTYTQVAAAYGHTVLLRSDGTVVACGWNQYGQCDLPALPAGLTYTQVAAGGIHTVLLRSDGTAVACGWIHGQCDLPALPAGLTYTVHLLPALLLQVSLDGGSLVFATIGGVERCRIRAAPTARLADIHLQLVAEHRAGRLGPGAWRVEAILPGGRPLSSAAAEEPGAAERLRLELLGARGQARQKLVSDLETAVTGYRNAHYRMQGAQAEIEDEGKANRKRVRPFHESLHAEIMGAAESHARHVRLLAEKEMPPVYWEHKVVKAAPEGALVAPVGLYVDGARYGGRAAAGRHKSVVVISLISLLTGVRHPGVLFRKQLQCRCGCKGYCSTQRLWLFTRWCVEALSRGEWPRTGVDDREWNETDGHRRDRAGQPLGFRAAVIYQLVDWEAVSNLLGVPQWNHLQHPCPLCTCTATSMHLYRKVGNGLCLQGSVDRLNADSDQLEAGDLLRAGPIALRTPSHRDGSPRPPPPAHLDGNGDPDKAFGVLNAKLDNWYASERRLGREPDEIDGFNVAMLGTEDAPKLKLRGGEAATLFIFCVECFLPQFVDDIKNGVEILACAKPLLEWVNFLKELSDVPTAAECAHLRVLCLKHLMLCPSAGIVYRIPWLGHPRLYATWKDESLNALFAALAEMAHSGNWEQGVFARLDLQLLNEAGGPRRGQEVVWNKLSPEEREEFKKADAAECELKKLLTSRFHFGKWQVGEAEYAGRRIRQQSDGRILVDQEKYILEQVRPMRLDQERVKCPEELLDAGELRDYRGLVAKILWAARQSRPDVSGSASMLSAECPQVKIASALMANKVARHLRCTASSCLTIWPLDLSAVTMVTRSDAGGPGGPEWWNSGTSCPFAVALVDECAIAEASEGVAVVDAKSLFDTLSKNCGGAKADRRNAIEMAIVRDSMTAEGTVVRWVPHCKMPADALTKVDPGRGNFALTDLMHKGMLALTDESGSLDERSLNLSLKSRTCTQSRGWVPHALLRSDGTVAAWGQNADGQCDVPALEGGVTYTHVAAGGYHTVLLRSDGTVAACGHNAHGQCDVPALEGGGTYTHVAAGAFHTVLLRSDGTVAACGRNANGQCDVPALEGGVTYTHVAAGAFHTVLLRSDGTVAACGRNANGQCDVPALEGGGTYTHVAAGAFHTVLLRSDGTVAAWGQNAHGQCDVPALEGGGTYTHVAAGGLQTVLLRSDGTVAACGQNVEGQCDVPALEGGVTYTARLFGVNLLLQASFDGVSLRFLTLGGVERCRLLAAPGALLADVHHQLLAEHAAGRLGPGFDRVDAVLPARAVALRRRAPLPSAGLAPLLPCRRMVAAGGGHTVLLRSDGTVAACGQNTDGQCDVPALEGGGTCTHVAAGAFHTVLFRSDGTVAAWGQNADGQCDVPALEGGVTYTHVAAGGYHTVLLRSDDGQCDVPALEGGGTYTHVAAGAFHTVLLRSDGTVAAWGQNAHGQCDVPALEGGVTYTHVAAGAFHTVLLRSDGTVAACGQNLARQCDVPALEGGVTYTARLFGVNLLLQASFDGVSLRFLTLGGVERCRLLAAPGALLADVHHQLLAEHAAGRLGPGFDHVDAVLPGGLLLSEASVDETVASVS</sequence>
<gene>
    <name evidence="6" type="ORF">PCOR1329_LOCUS68598</name>
</gene>
<dbReference type="EMBL" id="CAUYUJ010018957">
    <property type="protein sequence ID" value="CAK0887595.1"/>
    <property type="molecule type" value="Genomic_DNA"/>
</dbReference>
<protein>
    <recommendedName>
        <fullName evidence="5">RING-type domain-containing protein</fullName>
    </recommendedName>
</protein>
<dbReference type="InterPro" id="IPR000408">
    <property type="entry name" value="Reg_chr_condens"/>
</dbReference>
<proteinExistence type="predicted"/>
<dbReference type="Pfam" id="PF13540">
    <property type="entry name" value="RCC1_2"/>
    <property type="match status" value="23"/>
</dbReference>
<evidence type="ECO:0000313" key="7">
    <source>
        <dbReference type="Proteomes" id="UP001189429"/>
    </source>
</evidence>
<organism evidence="6 7">
    <name type="scientific">Prorocentrum cordatum</name>
    <dbReference type="NCBI Taxonomy" id="2364126"/>
    <lineage>
        <taxon>Eukaryota</taxon>
        <taxon>Sar</taxon>
        <taxon>Alveolata</taxon>
        <taxon>Dinophyceae</taxon>
        <taxon>Prorocentrales</taxon>
        <taxon>Prorocentraceae</taxon>
        <taxon>Prorocentrum</taxon>
    </lineage>
</organism>
<evidence type="ECO:0000313" key="6">
    <source>
        <dbReference type="EMBL" id="CAK0887595.1"/>
    </source>
</evidence>
<feature type="domain" description="RING-type" evidence="5">
    <location>
        <begin position="56"/>
        <end position="101"/>
    </location>
</feature>
<keyword evidence="2" id="KW-0479">Metal-binding</keyword>
<feature type="repeat" description="RCC1" evidence="3">
    <location>
        <begin position="2823"/>
        <end position="2863"/>
    </location>
</feature>
<feature type="repeat" description="RCC1" evidence="3">
    <location>
        <begin position="277"/>
        <end position="317"/>
    </location>
</feature>
<keyword evidence="7" id="KW-1185">Reference proteome</keyword>
<comment type="caution">
    <text evidence="6">The sequence shown here is derived from an EMBL/GenBank/DDBJ whole genome shotgun (WGS) entry which is preliminary data.</text>
</comment>
<dbReference type="PRINTS" id="PR00633">
    <property type="entry name" value="RCCNDNSATION"/>
</dbReference>
<feature type="non-terminal residue" evidence="6">
    <location>
        <position position="1"/>
    </location>
</feature>
<dbReference type="PROSITE" id="PS50089">
    <property type="entry name" value="ZF_RING_2"/>
    <property type="match status" value="1"/>
</dbReference>
<keyword evidence="2" id="KW-0863">Zinc-finger</keyword>
<dbReference type="InterPro" id="IPR051709">
    <property type="entry name" value="Ub-ligase/GTPase-reg"/>
</dbReference>
<dbReference type="PANTHER" id="PTHR45622:SF58">
    <property type="entry name" value="REGULATOR OF CHROMOSOME CONDENSATION DOMAIN-CONTAINING PROTEIN"/>
    <property type="match status" value="1"/>
</dbReference>